<accession>A0ABW0QEW7</accession>
<protein>
    <submittedName>
        <fullName evidence="7">O-antigen ligase family protein</fullName>
    </submittedName>
</protein>
<dbReference type="PANTHER" id="PTHR37422:SF13">
    <property type="entry name" value="LIPOPOLYSACCHARIDE BIOSYNTHESIS PROTEIN PA4999-RELATED"/>
    <property type="match status" value="1"/>
</dbReference>
<feature type="transmembrane region" description="Helical" evidence="5">
    <location>
        <begin position="219"/>
        <end position="234"/>
    </location>
</feature>
<evidence type="ECO:0000256" key="4">
    <source>
        <dbReference type="ARBA" id="ARBA00023136"/>
    </source>
</evidence>
<keyword evidence="3 5" id="KW-1133">Transmembrane helix</keyword>
<comment type="caution">
    <text evidence="7">The sequence shown here is derived from an EMBL/GenBank/DDBJ whole genome shotgun (WGS) entry which is preliminary data.</text>
</comment>
<dbReference type="InterPro" id="IPR007016">
    <property type="entry name" value="O-antigen_ligase-rel_domated"/>
</dbReference>
<evidence type="ECO:0000256" key="2">
    <source>
        <dbReference type="ARBA" id="ARBA00022692"/>
    </source>
</evidence>
<feature type="transmembrane region" description="Helical" evidence="5">
    <location>
        <begin position="165"/>
        <end position="185"/>
    </location>
</feature>
<keyword evidence="2 5" id="KW-0812">Transmembrane</keyword>
<comment type="subcellular location">
    <subcellularLocation>
        <location evidence="1">Membrane</location>
        <topology evidence="1">Multi-pass membrane protein</topology>
    </subcellularLocation>
</comment>
<keyword evidence="7" id="KW-0436">Ligase</keyword>
<feature type="transmembrane region" description="Helical" evidence="5">
    <location>
        <begin position="124"/>
        <end position="145"/>
    </location>
</feature>
<gene>
    <name evidence="7" type="ORF">ACFPP7_21385</name>
</gene>
<sequence length="431" mass="46927">MALTHQVPRATILLKKNINFRLAIICIAAASVGLSMAIISIAKFLLLICGLATLLFARRTSDGYKPLAGACTPTAVLLVISAFTISLFWSVAPQADALGSIAKYGKLISILLMMTLIRDQREAMYALGAFALAQVVLVTSSWALFAHLPVPWASSNMAITQYAVFSSYLDQGIISAVFAAICWHLRFLAPGRYGKHLAVFAALLSIGNVFFVLNGRSGHVVAIALLSIAIMWELPKRYRAVVVLLPFLLALVLFFSSAKVRDRLSMVKSEVQSYSTQKESTTSSGIRLNLWRRAIQTIAQHPLAGSGVGSWSTEYNRLEREQNPAHVDIQGNGNPHQEYLLWGVQLGIPGILIFLALLLSILRDTMRMETPHARAAQSALLALAVACLFNASIYDAQIGDFFCVLIGLLLALGFSKAAHQATFMPQHEQAT</sequence>
<dbReference type="Proteomes" id="UP001596084">
    <property type="component" value="Unassembled WGS sequence"/>
</dbReference>
<feature type="domain" description="O-antigen ligase-related" evidence="6">
    <location>
        <begin position="202"/>
        <end position="355"/>
    </location>
</feature>
<feature type="transmembrane region" description="Helical" evidence="5">
    <location>
        <begin position="241"/>
        <end position="258"/>
    </location>
</feature>
<evidence type="ECO:0000256" key="5">
    <source>
        <dbReference type="SAM" id="Phobius"/>
    </source>
</evidence>
<evidence type="ECO:0000313" key="7">
    <source>
        <dbReference type="EMBL" id="MFC5523446.1"/>
    </source>
</evidence>
<dbReference type="Pfam" id="PF04932">
    <property type="entry name" value="Wzy_C"/>
    <property type="match status" value="1"/>
</dbReference>
<keyword evidence="4 5" id="KW-0472">Membrane</keyword>
<dbReference type="GO" id="GO:0016874">
    <property type="term" value="F:ligase activity"/>
    <property type="evidence" value="ECO:0007669"/>
    <property type="project" value="UniProtKB-KW"/>
</dbReference>
<dbReference type="InterPro" id="IPR051533">
    <property type="entry name" value="WaaL-like"/>
</dbReference>
<feature type="transmembrane region" description="Helical" evidence="5">
    <location>
        <begin position="398"/>
        <end position="415"/>
    </location>
</feature>
<evidence type="ECO:0000256" key="3">
    <source>
        <dbReference type="ARBA" id="ARBA00022989"/>
    </source>
</evidence>
<dbReference type="EMBL" id="JBHSMX010000065">
    <property type="protein sequence ID" value="MFC5523446.1"/>
    <property type="molecule type" value="Genomic_DNA"/>
</dbReference>
<keyword evidence="8" id="KW-1185">Reference proteome</keyword>
<feature type="transmembrane region" description="Helical" evidence="5">
    <location>
        <begin position="67"/>
        <end position="91"/>
    </location>
</feature>
<feature type="transmembrane region" description="Helical" evidence="5">
    <location>
        <begin position="22"/>
        <end position="55"/>
    </location>
</feature>
<dbReference type="PANTHER" id="PTHR37422">
    <property type="entry name" value="TEICHURONIC ACID BIOSYNTHESIS PROTEIN TUAE"/>
    <property type="match status" value="1"/>
</dbReference>
<evidence type="ECO:0000313" key="8">
    <source>
        <dbReference type="Proteomes" id="UP001596084"/>
    </source>
</evidence>
<proteinExistence type="predicted"/>
<name>A0ABW0QEW7_9BURK</name>
<evidence type="ECO:0000256" key="1">
    <source>
        <dbReference type="ARBA" id="ARBA00004141"/>
    </source>
</evidence>
<feature type="transmembrane region" description="Helical" evidence="5">
    <location>
        <begin position="197"/>
        <end position="213"/>
    </location>
</feature>
<feature type="transmembrane region" description="Helical" evidence="5">
    <location>
        <begin position="374"/>
        <end position="392"/>
    </location>
</feature>
<organism evidence="7 8">
    <name type="scientific">Polaromonas jejuensis</name>
    <dbReference type="NCBI Taxonomy" id="457502"/>
    <lineage>
        <taxon>Bacteria</taxon>
        <taxon>Pseudomonadati</taxon>
        <taxon>Pseudomonadota</taxon>
        <taxon>Betaproteobacteria</taxon>
        <taxon>Burkholderiales</taxon>
        <taxon>Comamonadaceae</taxon>
        <taxon>Polaromonas</taxon>
    </lineage>
</organism>
<evidence type="ECO:0000259" key="6">
    <source>
        <dbReference type="Pfam" id="PF04932"/>
    </source>
</evidence>
<reference evidence="8" key="1">
    <citation type="journal article" date="2019" name="Int. J. Syst. Evol. Microbiol.">
        <title>The Global Catalogue of Microorganisms (GCM) 10K type strain sequencing project: providing services to taxonomists for standard genome sequencing and annotation.</title>
        <authorList>
            <consortium name="The Broad Institute Genomics Platform"/>
            <consortium name="The Broad Institute Genome Sequencing Center for Infectious Disease"/>
            <person name="Wu L."/>
            <person name="Ma J."/>
        </authorList>
    </citation>
    <scope>NUCLEOTIDE SEQUENCE [LARGE SCALE GENOMIC DNA]</scope>
    <source>
        <strain evidence="8">CGMCC 4.7277</strain>
    </source>
</reference>
<feature type="transmembrane region" description="Helical" evidence="5">
    <location>
        <begin position="339"/>
        <end position="362"/>
    </location>
</feature>